<evidence type="ECO:0000313" key="5">
    <source>
        <dbReference type="Proteomes" id="UP000239532"/>
    </source>
</evidence>
<evidence type="ECO:0008006" key="6">
    <source>
        <dbReference type="Google" id="ProtNLM"/>
    </source>
</evidence>
<dbReference type="RefSeq" id="WP_105982770.1">
    <property type="nucleotide sequence ID" value="NZ_MQUC01000003.1"/>
</dbReference>
<evidence type="ECO:0000313" key="4">
    <source>
        <dbReference type="EMBL" id="PRP66991.1"/>
    </source>
</evidence>
<dbReference type="CDD" id="cd00761">
    <property type="entry name" value="Glyco_tranf_GTA_type"/>
    <property type="match status" value="1"/>
</dbReference>
<dbReference type="SUPFAM" id="SSF53448">
    <property type="entry name" value="Nucleotide-diphospho-sugar transferases"/>
    <property type="match status" value="1"/>
</dbReference>
<accession>A0A2S9WU37</accession>
<dbReference type="AlphaFoldDB" id="A0A2S9WU37"/>
<dbReference type="EMBL" id="MQUC01000003">
    <property type="protein sequence ID" value="PRP66991.1"/>
    <property type="molecule type" value="Genomic_DNA"/>
</dbReference>
<reference evidence="4 5" key="1">
    <citation type="submission" date="2016-11" db="EMBL/GenBank/DDBJ databases">
        <title>Trade-off between light-utilization and light-protection in marine flavobacteria.</title>
        <authorList>
            <person name="Kumagai Y."/>
        </authorList>
    </citation>
    <scope>NUCLEOTIDE SEQUENCE [LARGE SCALE GENOMIC DNA]</scope>
    <source>
        <strain evidence="4 5">JCM 17109</strain>
    </source>
</reference>
<dbReference type="InterPro" id="IPR027791">
    <property type="entry name" value="Galactosyl_T_C"/>
</dbReference>
<evidence type="ECO:0000256" key="1">
    <source>
        <dbReference type="ARBA" id="ARBA00022679"/>
    </source>
</evidence>
<dbReference type="Pfam" id="PF00535">
    <property type="entry name" value="Glycos_transf_2"/>
    <property type="match status" value="1"/>
</dbReference>
<sequence length="359" mass="41652">MLSIPTLSIVIPNRNRKLEIVQRSLDSVAMQLNQNVKVMFIDYGSSKIYQEKLQNLLTYYPAIELKLCPTQGQLFHKTRCINMVLKQCTSKYFMVMDVDCIVHPKFVAKALELASDGTTYNFPYGFLTEAESNTSKPFEDHKVKFIGGLTGTAIFNTEQLIQLNGFDESYHGWGAEDADMFRRLETAGNKVVLYQSELLVLHQWHAKGYRSTNTNQPFHQSLERINHRLFDLSKSLNSKVTNRHLPWGMHCSASAYNQLDVIVQSIFVENSYEELRACSFQLLHNQKPGTTLLTVREMGKIHSLKNRLKAIFSNRVFRAVPMEQVNEYLLEQIIMNFRNLPYQYEFDQELRQVKLKINF</sequence>
<feature type="domain" description="Galactosyltransferase C-terminal" evidence="3">
    <location>
        <begin position="150"/>
        <end position="196"/>
    </location>
</feature>
<name>A0A2S9WU37_9FLAO</name>
<organism evidence="4 5">
    <name type="scientific">Nonlabens agnitus</name>
    <dbReference type="NCBI Taxonomy" id="870484"/>
    <lineage>
        <taxon>Bacteria</taxon>
        <taxon>Pseudomonadati</taxon>
        <taxon>Bacteroidota</taxon>
        <taxon>Flavobacteriia</taxon>
        <taxon>Flavobacteriales</taxon>
        <taxon>Flavobacteriaceae</taxon>
        <taxon>Nonlabens</taxon>
    </lineage>
</organism>
<feature type="domain" description="Glycosyltransferase 2-like" evidence="2">
    <location>
        <begin position="8"/>
        <end position="119"/>
    </location>
</feature>
<protein>
    <recommendedName>
        <fullName evidence="6">Galactosyltransferase C-terminal domain-containing protein</fullName>
    </recommendedName>
</protein>
<proteinExistence type="predicted"/>
<keyword evidence="1" id="KW-0808">Transferase</keyword>
<dbReference type="InterPro" id="IPR029044">
    <property type="entry name" value="Nucleotide-diphossugar_trans"/>
</dbReference>
<evidence type="ECO:0000259" key="2">
    <source>
        <dbReference type="Pfam" id="PF00535"/>
    </source>
</evidence>
<dbReference type="PANTHER" id="PTHR43685">
    <property type="entry name" value="GLYCOSYLTRANSFERASE"/>
    <property type="match status" value="1"/>
</dbReference>
<dbReference type="Pfam" id="PF02709">
    <property type="entry name" value="Glyco_transf_7C"/>
    <property type="match status" value="1"/>
</dbReference>
<dbReference type="OrthoDB" id="6717394at2"/>
<dbReference type="InterPro" id="IPR001173">
    <property type="entry name" value="Glyco_trans_2-like"/>
</dbReference>
<dbReference type="Gene3D" id="3.90.550.10">
    <property type="entry name" value="Spore Coat Polysaccharide Biosynthesis Protein SpsA, Chain A"/>
    <property type="match status" value="1"/>
</dbReference>
<dbReference type="Proteomes" id="UP000239532">
    <property type="component" value="Unassembled WGS sequence"/>
</dbReference>
<gene>
    <name evidence="4" type="ORF">BST86_07705</name>
</gene>
<comment type="caution">
    <text evidence="4">The sequence shown here is derived from an EMBL/GenBank/DDBJ whole genome shotgun (WGS) entry which is preliminary data.</text>
</comment>
<keyword evidence="5" id="KW-1185">Reference proteome</keyword>
<evidence type="ECO:0000259" key="3">
    <source>
        <dbReference type="Pfam" id="PF02709"/>
    </source>
</evidence>
<dbReference type="GO" id="GO:0016740">
    <property type="term" value="F:transferase activity"/>
    <property type="evidence" value="ECO:0007669"/>
    <property type="project" value="UniProtKB-KW"/>
</dbReference>
<dbReference type="PANTHER" id="PTHR43685:SF3">
    <property type="entry name" value="SLR2126 PROTEIN"/>
    <property type="match status" value="1"/>
</dbReference>
<dbReference type="InterPro" id="IPR050834">
    <property type="entry name" value="Glycosyltransf_2"/>
</dbReference>